<evidence type="ECO:0000256" key="4">
    <source>
        <dbReference type="ARBA" id="ARBA00022989"/>
    </source>
</evidence>
<evidence type="ECO:0000256" key="1">
    <source>
        <dbReference type="ARBA" id="ARBA00004141"/>
    </source>
</evidence>
<evidence type="ECO:0000313" key="8">
    <source>
        <dbReference type="Proteomes" id="UP000275078"/>
    </source>
</evidence>
<dbReference type="Pfam" id="PF06140">
    <property type="entry name" value="Ifi-6-16"/>
    <property type="match status" value="1"/>
</dbReference>
<sequence length="252" mass="27007">MRLKLHDGVLIYVFATLLAFLGFQSFANASAAPRNDKQLVLQAPSSLQQAFPQYDLSATNYSLIIPDWSSLYLFEGHEELKEVINQAIEQIKPVLNYVVEHPYVLIPLLIPAYPVWLAILGFGVEGIAAGSLAAIIHSKIGNIAKGSIFSFLQSHGARFGGWAFGKGGPWVTVAILIVIVGIVLVENFFPESKVALAMETGWNATVQNWTMPTVPGLPGRNDAVGMMGGEDVMVKAMVGSLGAGLLAALGMP</sequence>
<keyword evidence="3 6" id="KW-0812">Transmembrane</keyword>
<keyword evidence="8" id="KW-1185">Reference proteome</keyword>
<dbReference type="PANTHER" id="PTHR16932">
    <property type="entry name" value="INTERFERON ALPHA-INDUCIBLE PROTEIN 27"/>
    <property type="match status" value="1"/>
</dbReference>
<dbReference type="GO" id="GO:0016020">
    <property type="term" value="C:membrane"/>
    <property type="evidence" value="ECO:0007669"/>
    <property type="project" value="UniProtKB-SubCell"/>
</dbReference>
<evidence type="ECO:0000256" key="2">
    <source>
        <dbReference type="ARBA" id="ARBA00007262"/>
    </source>
</evidence>
<dbReference type="STRING" id="1160509.A0A3N4HN68"/>
<dbReference type="OrthoDB" id="5404131at2759"/>
<evidence type="ECO:0000256" key="3">
    <source>
        <dbReference type="ARBA" id="ARBA00022692"/>
    </source>
</evidence>
<evidence type="ECO:0000313" key="7">
    <source>
        <dbReference type="EMBL" id="RPA74717.1"/>
    </source>
</evidence>
<organism evidence="7 8">
    <name type="scientific">Ascobolus immersus RN42</name>
    <dbReference type="NCBI Taxonomy" id="1160509"/>
    <lineage>
        <taxon>Eukaryota</taxon>
        <taxon>Fungi</taxon>
        <taxon>Dikarya</taxon>
        <taxon>Ascomycota</taxon>
        <taxon>Pezizomycotina</taxon>
        <taxon>Pezizomycetes</taxon>
        <taxon>Pezizales</taxon>
        <taxon>Ascobolaceae</taxon>
        <taxon>Ascobolus</taxon>
    </lineage>
</organism>
<gene>
    <name evidence="7" type="ORF">BJ508DRAFT_418490</name>
</gene>
<dbReference type="Proteomes" id="UP000275078">
    <property type="component" value="Unassembled WGS sequence"/>
</dbReference>
<name>A0A3N4HN68_ASCIM</name>
<feature type="transmembrane region" description="Helical" evidence="6">
    <location>
        <begin position="113"/>
        <end position="136"/>
    </location>
</feature>
<evidence type="ECO:0000256" key="6">
    <source>
        <dbReference type="SAM" id="Phobius"/>
    </source>
</evidence>
<comment type="similarity">
    <text evidence="2">Belongs to the IFI6/IFI27 family.</text>
</comment>
<comment type="subcellular location">
    <subcellularLocation>
        <location evidence="1">Membrane</location>
        <topology evidence="1">Multi-pass membrane protein</topology>
    </subcellularLocation>
</comment>
<protein>
    <submittedName>
        <fullName evidence="7">Uncharacterized protein</fullName>
    </submittedName>
</protein>
<reference evidence="7 8" key="1">
    <citation type="journal article" date="2018" name="Nat. Ecol. Evol.">
        <title>Pezizomycetes genomes reveal the molecular basis of ectomycorrhizal truffle lifestyle.</title>
        <authorList>
            <person name="Murat C."/>
            <person name="Payen T."/>
            <person name="Noel B."/>
            <person name="Kuo A."/>
            <person name="Morin E."/>
            <person name="Chen J."/>
            <person name="Kohler A."/>
            <person name="Krizsan K."/>
            <person name="Balestrini R."/>
            <person name="Da Silva C."/>
            <person name="Montanini B."/>
            <person name="Hainaut M."/>
            <person name="Levati E."/>
            <person name="Barry K.W."/>
            <person name="Belfiori B."/>
            <person name="Cichocki N."/>
            <person name="Clum A."/>
            <person name="Dockter R.B."/>
            <person name="Fauchery L."/>
            <person name="Guy J."/>
            <person name="Iotti M."/>
            <person name="Le Tacon F."/>
            <person name="Lindquist E.A."/>
            <person name="Lipzen A."/>
            <person name="Malagnac F."/>
            <person name="Mello A."/>
            <person name="Molinier V."/>
            <person name="Miyauchi S."/>
            <person name="Poulain J."/>
            <person name="Riccioni C."/>
            <person name="Rubini A."/>
            <person name="Sitrit Y."/>
            <person name="Splivallo R."/>
            <person name="Traeger S."/>
            <person name="Wang M."/>
            <person name="Zifcakova L."/>
            <person name="Wipf D."/>
            <person name="Zambonelli A."/>
            <person name="Paolocci F."/>
            <person name="Nowrousian M."/>
            <person name="Ottonello S."/>
            <person name="Baldrian P."/>
            <person name="Spatafora J.W."/>
            <person name="Henrissat B."/>
            <person name="Nagy L.G."/>
            <person name="Aury J.M."/>
            <person name="Wincker P."/>
            <person name="Grigoriev I.V."/>
            <person name="Bonfante P."/>
            <person name="Martin F.M."/>
        </authorList>
    </citation>
    <scope>NUCLEOTIDE SEQUENCE [LARGE SCALE GENOMIC DNA]</scope>
    <source>
        <strain evidence="7 8">RN42</strain>
    </source>
</reference>
<dbReference type="EMBL" id="ML119782">
    <property type="protein sequence ID" value="RPA74717.1"/>
    <property type="molecule type" value="Genomic_DNA"/>
</dbReference>
<proteinExistence type="inferred from homology"/>
<evidence type="ECO:0000256" key="5">
    <source>
        <dbReference type="ARBA" id="ARBA00023136"/>
    </source>
</evidence>
<accession>A0A3N4HN68</accession>
<feature type="transmembrane region" description="Helical" evidence="6">
    <location>
        <begin position="170"/>
        <end position="189"/>
    </location>
</feature>
<dbReference type="AlphaFoldDB" id="A0A3N4HN68"/>
<dbReference type="InterPro" id="IPR038213">
    <property type="entry name" value="IFI6/IFI27-like_sf"/>
</dbReference>
<keyword evidence="4 6" id="KW-1133">Transmembrane helix</keyword>
<dbReference type="InterPro" id="IPR009311">
    <property type="entry name" value="IFI6/IFI27-like"/>
</dbReference>
<dbReference type="PANTHER" id="PTHR16932:SF18">
    <property type="entry name" value="INTERFERON, ALPHA-INDUCIBLE PROTEIN 27-LIKE 2"/>
    <property type="match status" value="1"/>
</dbReference>
<keyword evidence="5 6" id="KW-0472">Membrane</keyword>
<dbReference type="Gene3D" id="6.10.110.10">
    <property type="match status" value="1"/>
</dbReference>